<dbReference type="SMART" id="SM00702">
    <property type="entry name" value="P4Hc"/>
    <property type="match status" value="1"/>
</dbReference>
<dbReference type="InterPro" id="IPR044862">
    <property type="entry name" value="Pro_4_hyd_alph_FE2OG_OXY"/>
</dbReference>
<comment type="cofactor">
    <cofactor evidence="1">
        <name>L-ascorbate</name>
        <dbReference type="ChEBI" id="CHEBI:38290"/>
    </cofactor>
</comment>
<dbReference type="AlphaFoldDB" id="A0A5J6HHX8"/>
<sequence>MQDSAETTSVTDRQSTSVPDQQSASAMDHMSRDAAIAFHARTIGMLTAAPVTEALGLLRPGSDAPATSLPLMPADMTAPLVSELAALPTWDTEHWLLTPDDDVKPCSEQEFTEAAPERRFSRSGCLRDIPRSALGIRAFISALKSQKVAAAFSSAFGESVSFRSADIARYEAGHYLRRHSDTFDDRRFGLVFFLSPGWSAGDGGELVVEAPSGAALATQPERGRLALLRINPGYHHSVCTIRSRSWVRFSVAVHFGTAKSGTAESGTAK</sequence>
<evidence type="ECO:0000313" key="6">
    <source>
        <dbReference type="EMBL" id="QEV19098.1"/>
    </source>
</evidence>
<dbReference type="RefSeq" id="WP_055527485.1">
    <property type="nucleotide sequence ID" value="NZ_CP023695.1"/>
</dbReference>
<evidence type="ECO:0000259" key="5">
    <source>
        <dbReference type="SMART" id="SM00702"/>
    </source>
</evidence>
<evidence type="ECO:0000256" key="3">
    <source>
        <dbReference type="ARBA" id="ARBA00023002"/>
    </source>
</evidence>
<keyword evidence="3" id="KW-0560">Oxidoreductase</keyword>
<keyword evidence="2" id="KW-0223">Dioxygenase</keyword>
<dbReference type="KEGG" id="salw:CP975_17810"/>
<dbReference type="Gene3D" id="2.60.120.620">
    <property type="entry name" value="q2cbj1_9rhob like domain"/>
    <property type="match status" value="1"/>
</dbReference>
<reference evidence="6 7" key="1">
    <citation type="submission" date="2017-09" db="EMBL/GenBank/DDBJ databases">
        <authorList>
            <person name="Lee N."/>
            <person name="Cho B.-K."/>
        </authorList>
    </citation>
    <scope>NUCLEOTIDE SEQUENCE [LARGE SCALE GENOMIC DNA]</scope>
    <source>
        <strain evidence="6 7">ATCC 12461</strain>
    </source>
</reference>
<feature type="domain" description="Prolyl 4-hydroxylase alpha subunit" evidence="5">
    <location>
        <begin position="88"/>
        <end position="256"/>
    </location>
</feature>
<evidence type="ECO:0000313" key="7">
    <source>
        <dbReference type="Proteomes" id="UP000326553"/>
    </source>
</evidence>
<proteinExistence type="predicted"/>
<dbReference type="InterPro" id="IPR006620">
    <property type="entry name" value="Pro_4_hyd_alph"/>
</dbReference>
<keyword evidence="7" id="KW-1185">Reference proteome</keyword>
<dbReference type="EMBL" id="CP023695">
    <property type="protein sequence ID" value="QEV19098.1"/>
    <property type="molecule type" value="Genomic_DNA"/>
</dbReference>
<organism evidence="6 7">
    <name type="scientific">Streptomyces alboniger</name>
    <dbReference type="NCBI Taxonomy" id="132473"/>
    <lineage>
        <taxon>Bacteria</taxon>
        <taxon>Bacillati</taxon>
        <taxon>Actinomycetota</taxon>
        <taxon>Actinomycetes</taxon>
        <taxon>Kitasatosporales</taxon>
        <taxon>Streptomycetaceae</taxon>
        <taxon>Streptomyces</taxon>
        <taxon>Streptomyces aurantiacus group</taxon>
    </lineage>
</organism>
<dbReference type="GO" id="GO:0031418">
    <property type="term" value="F:L-ascorbic acid binding"/>
    <property type="evidence" value="ECO:0007669"/>
    <property type="project" value="InterPro"/>
</dbReference>
<gene>
    <name evidence="6" type="ORF">CP975_17810</name>
</gene>
<dbReference type="GO" id="GO:0051213">
    <property type="term" value="F:dioxygenase activity"/>
    <property type="evidence" value="ECO:0007669"/>
    <property type="project" value="UniProtKB-KW"/>
</dbReference>
<feature type="region of interest" description="Disordered" evidence="4">
    <location>
        <begin position="1"/>
        <end position="29"/>
    </location>
</feature>
<dbReference type="GO" id="GO:0016705">
    <property type="term" value="F:oxidoreductase activity, acting on paired donors, with incorporation or reduction of molecular oxygen"/>
    <property type="evidence" value="ECO:0007669"/>
    <property type="project" value="InterPro"/>
</dbReference>
<evidence type="ECO:0000256" key="4">
    <source>
        <dbReference type="SAM" id="MobiDB-lite"/>
    </source>
</evidence>
<dbReference type="GO" id="GO:0005506">
    <property type="term" value="F:iron ion binding"/>
    <property type="evidence" value="ECO:0007669"/>
    <property type="project" value="InterPro"/>
</dbReference>
<dbReference type="Proteomes" id="UP000326553">
    <property type="component" value="Chromosome"/>
</dbReference>
<accession>A0A5J6HHX8</accession>
<dbReference type="OrthoDB" id="4299584at2"/>
<evidence type="ECO:0000256" key="1">
    <source>
        <dbReference type="ARBA" id="ARBA00001961"/>
    </source>
</evidence>
<feature type="compositionally biased region" description="Polar residues" evidence="4">
    <location>
        <begin position="1"/>
        <end position="25"/>
    </location>
</feature>
<name>A0A5J6HHX8_STRAD</name>
<evidence type="ECO:0000256" key="2">
    <source>
        <dbReference type="ARBA" id="ARBA00022964"/>
    </source>
</evidence>
<protein>
    <submittedName>
        <fullName evidence="6">2OG-Fe(II) oxygenase</fullName>
    </submittedName>
</protein>
<dbReference type="Pfam" id="PF13640">
    <property type="entry name" value="2OG-FeII_Oxy_3"/>
    <property type="match status" value="1"/>
</dbReference>